<name>A0A6J4TD04_9BACT</name>
<accession>A0A6J4TD04</accession>
<dbReference type="AlphaFoldDB" id="A0A6J4TD04"/>
<dbReference type="EMBL" id="CADCVN010001133">
    <property type="protein sequence ID" value="CAA9520184.1"/>
    <property type="molecule type" value="Genomic_DNA"/>
</dbReference>
<protein>
    <submittedName>
        <fullName evidence="1">Uncharacterized protein</fullName>
    </submittedName>
</protein>
<evidence type="ECO:0000313" key="1">
    <source>
        <dbReference type="EMBL" id="CAA9520184.1"/>
    </source>
</evidence>
<proteinExistence type="predicted"/>
<gene>
    <name evidence="1" type="ORF">AVDCRST_MAG96-2884</name>
</gene>
<reference evidence="1" key="1">
    <citation type="submission" date="2020-02" db="EMBL/GenBank/DDBJ databases">
        <authorList>
            <person name="Meier V. D."/>
        </authorList>
    </citation>
    <scope>NUCLEOTIDE SEQUENCE</scope>
    <source>
        <strain evidence="1">AVDCRST_MAG96</strain>
    </source>
</reference>
<organism evidence="1">
    <name type="scientific">uncultured Segetibacter sp</name>
    <dbReference type="NCBI Taxonomy" id="481133"/>
    <lineage>
        <taxon>Bacteria</taxon>
        <taxon>Pseudomonadati</taxon>
        <taxon>Bacteroidota</taxon>
        <taxon>Chitinophagia</taxon>
        <taxon>Chitinophagales</taxon>
        <taxon>Chitinophagaceae</taxon>
        <taxon>Segetibacter</taxon>
        <taxon>environmental samples</taxon>
    </lineage>
</organism>
<sequence>MATGGLLLLVQPSQDNSLLQEIKRRTTKKIKNAPIVKSNLIKDF</sequence>